<evidence type="ECO:0000313" key="2">
    <source>
        <dbReference type="Proteomes" id="UP000028939"/>
    </source>
</evidence>
<dbReference type="HOGENOM" id="CLU_2933597_0_0_11"/>
<dbReference type="STRING" id="401472.CUREI_06230"/>
<proteinExistence type="predicted"/>
<dbReference type="Proteomes" id="UP000028939">
    <property type="component" value="Chromosome"/>
</dbReference>
<organism evidence="1 2">
    <name type="scientific">Corynebacterium ureicelerivorans</name>
    <dbReference type="NCBI Taxonomy" id="401472"/>
    <lineage>
        <taxon>Bacteria</taxon>
        <taxon>Bacillati</taxon>
        <taxon>Actinomycetota</taxon>
        <taxon>Actinomycetes</taxon>
        <taxon>Mycobacteriales</taxon>
        <taxon>Corynebacteriaceae</taxon>
        <taxon>Corynebacterium</taxon>
    </lineage>
</organism>
<dbReference type="SUPFAM" id="SSF52540">
    <property type="entry name" value="P-loop containing nucleoside triphosphate hydrolases"/>
    <property type="match status" value="1"/>
</dbReference>
<dbReference type="EMBL" id="CP009215">
    <property type="protein sequence ID" value="AIL96944.1"/>
    <property type="molecule type" value="Genomic_DNA"/>
</dbReference>
<accession>A0A077HL41</accession>
<gene>
    <name evidence="1" type="ORF">CUREI_06230</name>
</gene>
<reference evidence="1 2" key="1">
    <citation type="submission" date="2014-08" db="EMBL/GenBank/DDBJ databases">
        <title>Complete genome sequence of Corynebacterium ureicelerivorans DSM 45051, a lipophilic and urea-splitting isolate from a blood culture of a septicaemia patient.</title>
        <authorList>
            <person name="Tippelt A."/>
            <person name="Albersmeier A."/>
            <person name="Brinkrolf K."/>
            <person name="Ruckert C."/>
            <person name="Tauch A."/>
        </authorList>
    </citation>
    <scope>NUCLEOTIDE SEQUENCE [LARGE SCALE GENOMIC DNA]</scope>
    <source>
        <strain evidence="1 2">IMMIB RIV-2301</strain>
    </source>
</reference>
<protein>
    <submittedName>
        <fullName evidence="1">Uncharacterized protein</fullName>
    </submittedName>
</protein>
<dbReference type="AlphaFoldDB" id="A0A077HL41"/>
<evidence type="ECO:0000313" key="1">
    <source>
        <dbReference type="EMBL" id="AIL96944.1"/>
    </source>
</evidence>
<dbReference type="InterPro" id="IPR027417">
    <property type="entry name" value="P-loop_NTPase"/>
</dbReference>
<name>A0A077HL41_9CORY</name>
<keyword evidence="2" id="KW-1185">Reference proteome</keyword>
<dbReference type="KEGG" id="cuv:CUREI_06230"/>
<sequence>MTTALVVAHRLDQAARADRILVMDAGRIIEDGTHARLIEAGREIRATVRRMEWQWSLALG</sequence>
<dbReference type="Gene3D" id="3.40.50.300">
    <property type="entry name" value="P-loop containing nucleotide triphosphate hydrolases"/>
    <property type="match status" value="1"/>
</dbReference>